<dbReference type="EMBL" id="BSKJ01000013">
    <property type="protein sequence ID" value="GLO37871.1"/>
    <property type="molecule type" value="Genomic_DNA"/>
</dbReference>
<evidence type="ECO:0000313" key="3">
    <source>
        <dbReference type="Proteomes" id="UP001161257"/>
    </source>
</evidence>
<proteinExistence type="predicted"/>
<organism evidence="2 3">
    <name type="scientific">Pseudomonas putida</name>
    <name type="common">Arthrobacter siderocapsulatus</name>
    <dbReference type="NCBI Taxonomy" id="303"/>
    <lineage>
        <taxon>Bacteria</taxon>
        <taxon>Pseudomonadati</taxon>
        <taxon>Pseudomonadota</taxon>
        <taxon>Gammaproteobacteria</taxon>
        <taxon>Pseudomonadales</taxon>
        <taxon>Pseudomonadaceae</taxon>
        <taxon>Pseudomonas</taxon>
    </lineage>
</organism>
<dbReference type="Proteomes" id="UP001161257">
    <property type="component" value="Unassembled WGS sequence"/>
</dbReference>
<dbReference type="AlphaFoldDB" id="A0AA37RH95"/>
<evidence type="ECO:0000259" key="1">
    <source>
        <dbReference type="Pfam" id="PF00149"/>
    </source>
</evidence>
<sequence>MEGKRVIWFLGDVHGRFDHVIRLVKLHRPEAVVFLGDLECSLPLDMILRPIFDITEIWFIHGNHDSGFPAYWHNLYGCGLAERSLHGRVVEIAGYRIAGLGGTFESQVWLPGSPDTGIQSYADYLDRLAIRPQHEDIVATKKQHALSAIYPDDYFTLAMERADILICHEAPSCHPHGYSEIDELAQAMGAKMVVHGHHHDSLDYRSEWPRLGFEAHGVAFRSIMAIDGSVIN</sequence>
<dbReference type="Gene3D" id="3.60.21.10">
    <property type="match status" value="1"/>
</dbReference>
<protein>
    <recommendedName>
        <fullName evidence="1">Calcineurin-like phosphoesterase domain-containing protein</fullName>
    </recommendedName>
</protein>
<name>A0AA37RH95_PSEPU</name>
<dbReference type="InterPro" id="IPR004843">
    <property type="entry name" value="Calcineurin-like_PHP"/>
</dbReference>
<comment type="caution">
    <text evidence="2">The sequence shown here is derived from an EMBL/GenBank/DDBJ whole genome shotgun (WGS) entry which is preliminary data.</text>
</comment>
<dbReference type="InterPro" id="IPR029052">
    <property type="entry name" value="Metallo-depent_PP-like"/>
</dbReference>
<accession>A0AA37RH95</accession>
<reference evidence="2" key="1">
    <citation type="submission" date="2023-01" db="EMBL/GenBank/DDBJ databases">
        <title>Whole-genome sequence of Pseudomonas putida NBRC 14671.</title>
        <authorList>
            <person name="Morohoshi T."/>
            <person name="Someya N."/>
        </authorList>
    </citation>
    <scope>NUCLEOTIDE SEQUENCE</scope>
    <source>
        <strain evidence="2">NBRC 14671</strain>
    </source>
</reference>
<dbReference type="GO" id="GO:0016787">
    <property type="term" value="F:hydrolase activity"/>
    <property type="evidence" value="ECO:0007669"/>
    <property type="project" value="InterPro"/>
</dbReference>
<dbReference type="Pfam" id="PF00149">
    <property type="entry name" value="Metallophos"/>
    <property type="match status" value="1"/>
</dbReference>
<gene>
    <name evidence="2" type="ORF">PPUN14671_47080</name>
</gene>
<feature type="domain" description="Calcineurin-like phosphoesterase" evidence="1">
    <location>
        <begin position="7"/>
        <end position="200"/>
    </location>
</feature>
<evidence type="ECO:0000313" key="2">
    <source>
        <dbReference type="EMBL" id="GLO37871.1"/>
    </source>
</evidence>
<dbReference type="SUPFAM" id="SSF56300">
    <property type="entry name" value="Metallo-dependent phosphatases"/>
    <property type="match status" value="1"/>
</dbReference>